<organism evidence="1 2">
    <name type="scientific">Globodera pallida</name>
    <name type="common">Potato cyst nematode worm</name>
    <name type="synonym">Heterodera pallida</name>
    <dbReference type="NCBI Taxonomy" id="36090"/>
    <lineage>
        <taxon>Eukaryota</taxon>
        <taxon>Metazoa</taxon>
        <taxon>Ecdysozoa</taxon>
        <taxon>Nematoda</taxon>
        <taxon>Chromadorea</taxon>
        <taxon>Rhabditida</taxon>
        <taxon>Tylenchina</taxon>
        <taxon>Tylenchomorpha</taxon>
        <taxon>Tylenchoidea</taxon>
        <taxon>Heteroderidae</taxon>
        <taxon>Heteroderinae</taxon>
        <taxon>Globodera</taxon>
    </lineage>
</organism>
<proteinExistence type="predicted"/>
<sequence>MWTPPDFLRWFRWNQKRKPAAYCRLSTTARTVVMYSINGERWGKRIIDGDNVSELFPFVTLEGPLDRIEANFEGTYEFKTD</sequence>
<dbReference type="AlphaFoldDB" id="A0A183CFA2"/>
<protein>
    <submittedName>
        <fullName evidence="2">Phage protein</fullName>
    </submittedName>
</protein>
<accession>A0A183CFA2</accession>
<reference evidence="1" key="2">
    <citation type="submission" date="2014-05" db="EMBL/GenBank/DDBJ databases">
        <title>The genome and life-stage specific transcriptomes of Globodera pallida elucidate key aspects of plant parasitism by a cyst nematode.</title>
        <authorList>
            <person name="Cotton J.A."/>
            <person name="Lilley C.J."/>
            <person name="Jones L.M."/>
            <person name="Kikuchi T."/>
            <person name="Reid A.J."/>
            <person name="Thorpe P."/>
            <person name="Tsai I.J."/>
            <person name="Beasley H."/>
            <person name="Blok V."/>
            <person name="Cock P.J.A."/>
            <person name="Van den Akker S.E."/>
            <person name="Holroyd N."/>
            <person name="Hunt M."/>
            <person name="Mantelin S."/>
            <person name="Naghra H."/>
            <person name="Pain A."/>
            <person name="Palomares-Rius J.E."/>
            <person name="Zarowiecki M."/>
            <person name="Berriman M."/>
            <person name="Jones J.T."/>
            <person name="Urwin P.E."/>
        </authorList>
    </citation>
    <scope>NUCLEOTIDE SEQUENCE [LARGE SCALE GENOMIC DNA]</scope>
    <source>
        <strain evidence="1">Lindley</strain>
    </source>
</reference>
<dbReference type="Proteomes" id="UP000050741">
    <property type="component" value="Unassembled WGS sequence"/>
</dbReference>
<reference evidence="2" key="3">
    <citation type="submission" date="2016-06" db="UniProtKB">
        <authorList>
            <consortium name="WormBaseParasite"/>
        </authorList>
    </citation>
    <scope>IDENTIFICATION</scope>
</reference>
<keyword evidence="1" id="KW-1185">Reference proteome</keyword>
<evidence type="ECO:0000313" key="1">
    <source>
        <dbReference type="Proteomes" id="UP000050741"/>
    </source>
</evidence>
<reference evidence="1" key="1">
    <citation type="submission" date="2013-12" db="EMBL/GenBank/DDBJ databases">
        <authorList>
            <person name="Aslett M."/>
        </authorList>
    </citation>
    <scope>NUCLEOTIDE SEQUENCE [LARGE SCALE GENOMIC DNA]</scope>
    <source>
        <strain evidence="1">Lindley</strain>
    </source>
</reference>
<dbReference type="WBParaSite" id="GPLIN_001155700">
    <property type="protein sequence ID" value="GPLIN_001155700"/>
    <property type="gene ID" value="GPLIN_001155700"/>
</dbReference>
<evidence type="ECO:0000313" key="2">
    <source>
        <dbReference type="WBParaSite" id="GPLIN_001155700"/>
    </source>
</evidence>
<name>A0A183CFA2_GLOPA</name>